<comment type="caution">
    <text evidence="2">The sequence shown here is derived from an EMBL/GenBank/DDBJ whole genome shotgun (WGS) entry which is preliminary data.</text>
</comment>
<dbReference type="InterPro" id="IPR010982">
    <property type="entry name" value="Lambda_DNA-bd_dom_sf"/>
</dbReference>
<dbReference type="Gene3D" id="1.10.260.40">
    <property type="entry name" value="lambda repressor-like DNA-binding domains"/>
    <property type="match status" value="1"/>
</dbReference>
<dbReference type="PATRIC" id="fig|1705565.3.peg.4514"/>
<dbReference type="AlphaFoldDB" id="A0A0M1P782"/>
<reference evidence="3" key="1">
    <citation type="submission" date="2015-08" db="EMBL/GenBank/DDBJ databases">
        <title>Genome sequencing project for genomic taxonomy and phylogenomics of Bacillus-like bacteria.</title>
        <authorList>
            <person name="Liu B."/>
            <person name="Wang J."/>
            <person name="Zhu Y."/>
            <person name="Liu G."/>
            <person name="Chen Q."/>
            <person name="Chen Z."/>
            <person name="Lan J."/>
            <person name="Che J."/>
            <person name="Ge C."/>
            <person name="Shi H."/>
            <person name="Pan Z."/>
            <person name="Liu X."/>
        </authorList>
    </citation>
    <scope>NUCLEOTIDE SEQUENCE [LARGE SCALE GENOMIC DNA]</scope>
    <source>
        <strain evidence="3">FJAT-22460</strain>
    </source>
</reference>
<evidence type="ECO:0000313" key="2">
    <source>
        <dbReference type="EMBL" id="KOR89869.1"/>
    </source>
</evidence>
<keyword evidence="3" id="KW-1185">Reference proteome</keyword>
<sequence>MGFFWGVVYVIMTATIRHEITEFMEDNNMTINQLARLSSINSGSLSSILNGNRPMSVNQIDRITESMGLTDGHFYDRYIYECIFHTTPDWRRLGAFLERCATLNKLDCLHVAARMTMENITYAPMLFDLAETFYNEEKYKAAAILYECVAESEKFQHSERLALCHYRLFLHSSSDNQETNWQAVVLFEPYIERLNESYQLDAYQNLINIYVSLTQWDKAASLAVRMGSKAMAGYENPHSGYQGRHPHIFYILYSYLIRAGHYYECRDYEQALYYVGLYEKPDFIKKPTEDECKIIEQFREWAEANRYLFGLMSGQLDVLKKYVDYVASREDEIFLAICSIMIAANRYQLHVDPILDRFKEHLHYRPQKNQISTISEQVTMSRYTRLLAELGIYYLNSKQYDRGLSYILDSLEYSIRIKSDNGMLRCMGIFEQFRHSSSEEILRRYDELIGAVQKLSVYAWSPVV</sequence>
<proteinExistence type="predicted"/>
<dbReference type="SMART" id="SM00530">
    <property type="entry name" value="HTH_XRE"/>
    <property type="match status" value="1"/>
</dbReference>
<dbReference type="GO" id="GO:0003677">
    <property type="term" value="F:DNA binding"/>
    <property type="evidence" value="ECO:0007669"/>
    <property type="project" value="UniProtKB-KW"/>
</dbReference>
<dbReference type="PROSITE" id="PS50943">
    <property type="entry name" value="HTH_CROC1"/>
    <property type="match status" value="1"/>
</dbReference>
<dbReference type="SUPFAM" id="SSF47413">
    <property type="entry name" value="lambda repressor-like DNA-binding domains"/>
    <property type="match status" value="1"/>
</dbReference>
<dbReference type="Proteomes" id="UP000036932">
    <property type="component" value="Unassembled WGS sequence"/>
</dbReference>
<name>A0A0M1P782_9BACL</name>
<dbReference type="InterPro" id="IPR001387">
    <property type="entry name" value="Cro/C1-type_HTH"/>
</dbReference>
<protein>
    <submittedName>
        <fullName evidence="2">DNA-binding protein</fullName>
    </submittedName>
</protein>
<dbReference type="Pfam" id="PF13443">
    <property type="entry name" value="HTH_26"/>
    <property type="match status" value="1"/>
</dbReference>
<feature type="domain" description="HTH cro/C1-type" evidence="1">
    <location>
        <begin position="20"/>
        <end position="74"/>
    </location>
</feature>
<organism evidence="2 3">
    <name type="scientific">Paenibacillus solani</name>
    <dbReference type="NCBI Taxonomy" id="1705565"/>
    <lineage>
        <taxon>Bacteria</taxon>
        <taxon>Bacillati</taxon>
        <taxon>Bacillota</taxon>
        <taxon>Bacilli</taxon>
        <taxon>Bacillales</taxon>
        <taxon>Paenibacillaceae</taxon>
        <taxon>Paenibacillus</taxon>
    </lineage>
</organism>
<keyword evidence="2" id="KW-0238">DNA-binding</keyword>
<evidence type="ECO:0000259" key="1">
    <source>
        <dbReference type="PROSITE" id="PS50943"/>
    </source>
</evidence>
<accession>A0A0M1P782</accession>
<gene>
    <name evidence="2" type="ORF">AM231_12470</name>
</gene>
<dbReference type="EMBL" id="LIUT01000001">
    <property type="protein sequence ID" value="KOR89869.1"/>
    <property type="molecule type" value="Genomic_DNA"/>
</dbReference>
<evidence type="ECO:0000313" key="3">
    <source>
        <dbReference type="Proteomes" id="UP000036932"/>
    </source>
</evidence>